<feature type="compositionally biased region" description="Polar residues" evidence="3">
    <location>
        <begin position="1"/>
        <end position="19"/>
    </location>
</feature>
<dbReference type="SUPFAM" id="SSF48452">
    <property type="entry name" value="TPR-like"/>
    <property type="match status" value="1"/>
</dbReference>
<dbReference type="Gene3D" id="1.25.40.10">
    <property type="entry name" value="Tetratricopeptide repeat domain"/>
    <property type="match status" value="1"/>
</dbReference>
<gene>
    <name evidence="4" type="ORF">BWQ96_05610</name>
</gene>
<comment type="caution">
    <text evidence="4">The sequence shown here is derived from an EMBL/GenBank/DDBJ whole genome shotgun (WGS) entry which is preliminary data.</text>
</comment>
<keyword evidence="5" id="KW-1185">Reference proteome</keyword>
<feature type="compositionally biased region" description="Basic and acidic residues" evidence="3">
    <location>
        <begin position="1008"/>
        <end position="1020"/>
    </location>
</feature>
<feature type="region of interest" description="Disordered" evidence="3">
    <location>
        <begin position="973"/>
        <end position="1032"/>
    </location>
</feature>
<dbReference type="GO" id="GO:0005634">
    <property type="term" value="C:nucleus"/>
    <property type="evidence" value="ECO:0007669"/>
    <property type="project" value="UniProtKB-SubCell"/>
</dbReference>
<feature type="compositionally biased region" description="Polar residues" evidence="3">
    <location>
        <begin position="976"/>
        <end position="985"/>
    </location>
</feature>
<evidence type="ECO:0000256" key="2">
    <source>
        <dbReference type="ARBA" id="ARBA00023242"/>
    </source>
</evidence>
<feature type="region of interest" description="Disordered" evidence="3">
    <location>
        <begin position="281"/>
        <end position="346"/>
    </location>
</feature>
<feature type="compositionally biased region" description="Basic and acidic residues" evidence="3">
    <location>
        <begin position="375"/>
        <end position="392"/>
    </location>
</feature>
<feature type="compositionally biased region" description="Acidic residues" evidence="3">
    <location>
        <begin position="1074"/>
        <end position="1084"/>
    </location>
</feature>
<evidence type="ECO:0000256" key="1">
    <source>
        <dbReference type="ARBA" id="ARBA00004123"/>
    </source>
</evidence>
<dbReference type="InterPro" id="IPR033053">
    <property type="entry name" value="Hir3/CABIN1"/>
</dbReference>
<evidence type="ECO:0000313" key="4">
    <source>
        <dbReference type="EMBL" id="PXF44615.1"/>
    </source>
</evidence>
<feature type="region of interest" description="Disordered" evidence="3">
    <location>
        <begin position="1"/>
        <end position="27"/>
    </location>
</feature>
<comment type="subcellular location">
    <subcellularLocation>
        <location evidence="1">Nucleus</location>
    </subcellularLocation>
</comment>
<name>A0A2V3IR62_9FLOR</name>
<feature type="compositionally biased region" description="Basic and acidic residues" evidence="3">
    <location>
        <begin position="440"/>
        <end position="460"/>
    </location>
</feature>
<feature type="region of interest" description="Disordered" evidence="3">
    <location>
        <begin position="440"/>
        <end position="468"/>
    </location>
</feature>
<evidence type="ECO:0000256" key="3">
    <source>
        <dbReference type="SAM" id="MobiDB-lite"/>
    </source>
</evidence>
<keyword evidence="2" id="KW-0539">Nucleus</keyword>
<evidence type="ECO:0000313" key="5">
    <source>
        <dbReference type="Proteomes" id="UP000247409"/>
    </source>
</evidence>
<protein>
    <submittedName>
        <fullName evidence="4">Uncharacterized protein</fullName>
    </submittedName>
</protein>
<reference evidence="4 5" key="1">
    <citation type="journal article" date="2018" name="Mol. Biol. Evol.">
        <title>Analysis of the draft genome of the red seaweed Gracilariopsis chorda provides insights into genome size evolution in Rhodophyta.</title>
        <authorList>
            <person name="Lee J."/>
            <person name="Yang E.C."/>
            <person name="Graf L."/>
            <person name="Yang J.H."/>
            <person name="Qiu H."/>
            <person name="Zel Zion U."/>
            <person name="Chan C.X."/>
            <person name="Stephens T.G."/>
            <person name="Weber A.P.M."/>
            <person name="Boo G.H."/>
            <person name="Boo S.M."/>
            <person name="Kim K.M."/>
            <person name="Shin Y."/>
            <person name="Jung M."/>
            <person name="Lee S.J."/>
            <person name="Yim H.S."/>
            <person name="Lee J.H."/>
            <person name="Bhattacharya D."/>
            <person name="Yoon H.S."/>
        </authorList>
    </citation>
    <scope>NUCLEOTIDE SEQUENCE [LARGE SCALE GENOMIC DNA]</scope>
    <source>
        <strain evidence="4 5">SKKU-2015</strain>
        <tissue evidence="4">Whole body</tissue>
    </source>
</reference>
<feature type="compositionally biased region" description="Basic and acidic residues" evidence="3">
    <location>
        <begin position="285"/>
        <end position="298"/>
    </location>
</feature>
<dbReference type="EMBL" id="NBIV01000085">
    <property type="protein sequence ID" value="PXF44615.1"/>
    <property type="molecule type" value="Genomic_DNA"/>
</dbReference>
<dbReference type="InterPro" id="IPR011990">
    <property type="entry name" value="TPR-like_helical_dom_sf"/>
</dbReference>
<sequence>MLQQWATSGSKPRSSNSHAETPEQRENRLLRKYEYALNETSEDARNTLTDIANSLSESRNARLGKRTRPSTPLWERRLRYAVHRNLADVSVRLKDPHHALRSYARALDDDNTDFLTWVKAARIAAETGHLHVARRAYEVALSMRPRHWLVMPEYQAVLCAIFDSDEDVRKLNLAILSPKISLFLTNRRKQMHIENETSSFPIAEHVVITELSWACLVDTLTSCLEKRLSSTGKGGAFDVAHPLTFEIDKSLRPSAPQSAINRDDVISKSSSFDQNEVVDLVSSSRDSDVSKSPTDAKEVSTQAIVNAEQRIPTNCTSSNPSMAPDSERCDGKSRGSSPLRENGIEEVKTSNNVIKKEIQENAKKSQLHKALTKSDVVKESVSEQPKKVELRRSSRSKPQQENQDDERRLTRTATGAKDSTQMDADLVSTLLTICQDRLDDESRTGTRDASPEWKSKERRLPTTIPNPTAKRRPCMWNMVIDERTEAKNVFVFISSFPERNSGPADLMLRTLRRLSEIQVAQYSSTLAVLWSALRRRMQFRLPGSITTTALIVEAMLCSGKKAGKAKERRFNEASQLLSQLHIDYDIEKEPDYLKLRLTWSWTNLYECCGKMQMAFDSANHALHLLTTLEAAGCQERIPEAAGPELSGHCSESLRSLIKERIAGLKRAGDLEKAEVELSKVARGDKEAAIRTVSILAPSVNASIRALEFDQWDDNDQVVEFHSAAEHRKWEERLDAEVELEPRLKVFSEACTKATDLIGELLCFSVRLRMAVHFYASQMRVETKEKEKSLDKSSSCEVRLADLLILIRKYALVIKKIASPSSTDLWNTKEGISGWSMERATAVAEITLISLTKLLITKIPILKFSTPVTELRASQKNKRLGFTRCMLAFVRCYLVNQNCRLSAVRRSEGPESPRTRSLTVKRLFATSYCLRALVDRGCCREEGTSGALMKLYSQFLASRLRQLAIISHLETLREEPQVSQGYTSDSAPDLGSVSRTVGTDLPVNVGRRHNNDSRQEEKRSTEPTNMGSKEAIAGEAGEKEIACVVKKGDDERDGDKENPKLQGDNGTIRGKEYDDQGEEDEDDDTPISQIDTSYAWKNVSVIRRELSQCYQCLYQIPDLELSCAYSQGDPVDLWLEEGCRVSKHIGLQFTSGDPMNVMPVIDIEACCNVYFFYRKRIFEAIGPRRRDGGRGKKLREILSRLAECLPETPPNTVHLLPFKALNEIVMDVISSKGDISRGAAENVTRLEEEWNRGAQSNSKKNSIERAQDVQLSILYFEVFSLHALSTMWTHEQEYKKQKSAERRKSPKEVAERLISAYSDCLVALRSRPWSVGAWILLGRIFVETADLALDERELSLSSFGLYRPGDLATFDEKISSINAIFGRAEASFAFAESLLKHPWAEMASRQLIPIDSALILGQAFQTEEVWNGFGDDGDLFGWFGLTNSTTCRPRMLWEKHPVDKLTKRDNQRLAAIRFGCSALSILRLREHRYFHTHWSHSALETKLLTHPRNRFPEDIVRLSSIALSQLRDARRLCGMDKLLRDEPSQNHSVYSQASAQGVKPARLREGCDPLRPVKADGTGQMRNFWYYLFLEAKLMRKEGRQAKDYLPVFQRALEENKRLRESSRQPPDIEPIYKLHSARMKILRVTEDNVSAIENLALLEKYSYSSQQRPILLEDDQRKDDDDWIIERKIAIAEDIILAMQFCANPKSEMVYSEFFFKSTFCKVTLLVEVLKDVKSAIEELDRLFGTDSALRALDQGPDGVYRGYFYRMWNYRYTDTGIEPALESERKLVRWRGKMLGLYGQLLKNVGEWRLLAAIISRLKKRNSEDLPVDGALLDDLIEAYAVTSRSSILTSMEKSIVTDPSAFESSYRRTWDIYAESLRIAQGVKRVAISLNRGEMNETGGERLISSGRPRCLAAIHTALRLEHVRWKSAIENKPIDMNSMKTLPITGALSEASTLVRQGFVEMLQESASKWPLEDKITKLLLRRITDLGAMEPAAP</sequence>
<proteinExistence type="predicted"/>
<organism evidence="4 5">
    <name type="scientific">Gracilariopsis chorda</name>
    <dbReference type="NCBI Taxonomy" id="448386"/>
    <lineage>
        <taxon>Eukaryota</taxon>
        <taxon>Rhodophyta</taxon>
        <taxon>Florideophyceae</taxon>
        <taxon>Rhodymeniophycidae</taxon>
        <taxon>Gracilariales</taxon>
        <taxon>Gracilariaceae</taxon>
        <taxon>Gracilariopsis</taxon>
    </lineage>
</organism>
<dbReference type="Proteomes" id="UP000247409">
    <property type="component" value="Unassembled WGS sequence"/>
</dbReference>
<dbReference type="GO" id="GO:0006325">
    <property type="term" value="P:chromatin organization"/>
    <property type="evidence" value="ECO:0007669"/>
    <property type="project" value="InterPro"/>
</dbReference>
<feature type="region of interest" description="Disordered" evidence="3">
    <location>
        <begin position="1047"/>
        <end position="1088"/>
    </location>
</feature>
<accession>A0A2V3IR62</accession>
<feature type="compositionally biased region" description="Polar residues" evidence="3">
    <location>
        <begin position="311"/>
        <end position="321"/>
    </location>
</feature>
<dbReference type="OrthoDB" id="77564at2759"/>
<dbReference type="PANTHER" id="PTHR15502">
    <property type="entry name" value="CALCINEURIN-BINDING PROTEIN CABIN 1-RELATED"/>
    <property type="match status" value="1"/>
</dbReference>
<dbReference type="GO" id="GO:0031491">
    <property type="term" value="F:nucleosome binding"/>
    <property type="evidence" value="ECO:0007669"/>
    <property type="project" value="TreeGrafter"/>
</dbReference>
<dbReference type="PANTHER" id="PTHR15502:SF7">
    <property type="entry name" value="CALCINEURIN-BINDING PROTEIN CABIN-1"/>
    <property type="match status" value="1"/>
</dbReference>
<feature type="region of interest" description="Disordered" evidence="3">
    <location>
        <begin position="360"/>
        <end position="421"/>
    </location>
</feature>
<feature type="compositionally biased region" description="Polar residues" evidence="3">
    <location>
        <begin position="411"/>
        <end position="421"/>
    </location>
</feature>
<feature type="compositionally biased region" description="Basic and acidic residues" evidence="3">
    <location>
        <begin position="1047"/>
        <end position="1058"/>
    </location>
</feature>